<dbReference type="GO" id="GO:0016747">
    <property type="term" value="F:acyltransferase activity, transferring groups other than amino-acyl groups"/>
    <property type="evidence" value="ECO:0007669"/>
    <property type="project" value="InterPro"/>
</dbReference>
<protein>
    <submittedName>
        <fullName evidence="2">N-acetyltransferase</fullName>
    </submittedName>
</protein>
<keyword evidence="3" id="KW-1185">Reference proteome</keyword>
<proteinExistence type="predicted"/>
<dbReference type="RefSeq" id="WP_286135490.1">
    <property type="nucleotide sequence ID" value="NZ_BRPL01000002.1"/>
</dbReference>
<dbReference type="EMBL" id="BRPL01000002">
    <property type="protein sequence ID" value="GLB46029.1"/>
    <property type="molecule type" value="Genomic_DNA"/>
</dbReference>
<feature type="domain" description="N-acetyltransferase" evidence="1">
    <location>
        <begin position="4"/>
        <end position="175"/>
    </location>
</feature>
<sequence length="177" mass="20061">MSAIYLRKATEKDLPSILDIIDSAKKYLKEQNIDQWQTGYPHEDDIKEDIKNGVNYVLIVGNQVAGTATLGQGLDLSYLKIKDGQWENPRNSHYTAIHRVAISNNFRGKKLSQKMMSGMITISLVLGYRDIRIDTHPDNKGMQHVITSNGFEKRGIVKTADGDQHDPLRYAYQLVID</sequence>
<evidence type="ECO:0000259" key="1">
    <source>
        <dbReference type="PROSITE" id="PS51186"/>
    </source>
</evidence>
<dbReference type="PROSITE" id="PS51186">
    <property type="entry name" value="GNAT"/>
    <property type="match status" value="1"/>
</dbReference>
<dbReference type="Proteomes" id="UP001144204">
    <property type="component" value="Unassembled WGS sequence"/>
</dbReference>
<dbReference type="AlphaFoldDB" id="A0A9W6ESC9"/>
<accession>A0A9W6ESC9</accession>
<dbReference type="SUPFAM" id="SSF55729">
    <property type="entry name" value="Acyl-CoA N-acyltransferases (Nat)"/>
    <property type="match status" value="1"/>
</dbReference>
<dbReference type="InterPro" id="IPR016181">
    <property type="entry name" value="Acyl_CoA_acyltransferase"/>
</dbReference>
<dbReference type="Pfam" id="PF00583">
    <property type="entry name" value="Acetyltransf_1"/>
    <property type="match status" value="1"/>
</dbReference>
<dbReference type="InterPro" id="IPR000182">
    <property type="entry name" value="GNAT_dom"/>
</dbReference>
<evidence type="ECO:0000313" key="3">
    <source>
        <dbReference type="Proteomes" id="UP001144204"/>
    </source>
</evidence>
<evidence type="ECO:0000313" key="2">
    <source>
        <dbReference type="EMBL" id="GLB46029.1"/>
    </source>
</evidence>
<name>A0A9W6ESC9_9LACO</name>
<comment type="caution">
    <text evidence="2">The sequence shown here is derived from an EMBL/GenBank/DDBJ whole genome shotgun (WGS) entry which is preliminary data.</text>
</comment>
<dbReference type="CDD" id="cd04301">
    <property type="entry name" value="NAT_SF"/>
    <property type="match status" value="1"/>
</dbReference>
<organism evidence="2 3">
    <name type="scientific">Philodulcilactobacillus myokoensis</name>
    <dbReference type="NCBI Taxonomy" id="2929573"/>
    <lineage>
        <taxon>Bacteria</taxon>
        <taxon>Bacillati</taxon>
        <taxon>Bacillota</taxon>
        <taxon>Bacilli</taxon>
        <taxon>Lactobacillales</taxon>
        <taxon>Lactobacillaceae</taxon>
        <taxon>Philodulcilactobacillus</taxon>
    </lineage>
</organism>
<gene>
    <name evidence="2" type="primary">wecD</name>
    <name evidence="2" type="ORF">WR164_00080</name>
</gene>
<reference evidence="2" key="1">
    <citation type="submission" date="2022-07" db="EMBL/GenBank/DDBJ databases">
        <authorList>
            <person name="Kouya T."/>
            <person name="Ishiyama Y."/>
        </authorList>
    </citation>
    <scope>NUCLEOTIDE SEQUENCE</scope>
    <source>
        <strain evidence="2">WR16-4</strain>
    </source>
</reference>
<dbReference type="Gene3D" id="3.40.630.30">
    <property type="match status" value="1"/>
</dbReference>
<reference evidence="2" key="2">
    <citation type="journal article" date="2023" name="PLoS ONE">
        <title>Philodulcilactobacillus myokoensis gen. nov., sp. nov., a fructophilic, acidophilic, and agar-phobic lactic acid bacterium isolated from fermented vegetable extracts.</title>
        <authorList>
            <person name="Kouya T."/>
            <person name="Ishiyama Y."/>
            <person name="Ohashi S."/>
            <person name="Kumakubo R."/>
            <person name="Yamazaki T."/>
            <person name="Otaki T."/>
        </authorList>
    </citation>
    <scope>NUCLEOTIDE SEQUENCE</scope>
    <source>
        <strain evidence="2">WR16-4</strain>
    </source>
</reference>